<dbReference type="Pfam" id="PF01582">
    <property type="entry name" value="TIR"/>
    <property type="match status" value="1"/>
</dbReference>
<keyword evidence="1" id="KW-0812">Transmembrane</keyword>
<dbReference type="GO" id="GO:0007165">
    <property type="term" value="P:signal transduction"/>
    <property type="evidence" value="ECO:0007669"/>
    <property type="project" value="InterPro"/>
</dbReference>
<accession>A0A812JC20</accession>
<feature type="transmembrane region" description="Helical" evidence="1">
    <location>
        <begin position="345"/>
        <end position="365"/>
    </location>
</feature>
<evidence type="ECO:0000256" key="1">
    <source>
        <dbReference type="SAM" id="Phobius"/>
    </source>
</evidence>
<feature type="transmembrane region" description="Helical" evidence="1">
    <location>
        <begin position="105"/>
        <end position="128"/>
    </location>
</feature>
<dbReference type="Gene3D" id="3.40.50.10140">
    <property type="entry name" value="Toll/interleukin-1 receptor homology (TIR) domain"/>
    <property type="match status" value="1"/>
</dbReference>
<dbReference type="InterPro" id="IPR000157">
    <property type="entry name" value="TIR_dom"/>
</dbReference>
<feature type="transmembrane region" description="Helical" evidence="1">
    <location>
        <begin position="267"/>
        <end position="285"/>
    </location>
</feature>
<evidence type="ECO:0000313" key="3">
    <source>
        <dbReference type="EMBL" id="CAE7198766.1"/>
    </source>
</evidence>
<feature type="transmembrane region" description="Helical" evidence="1">
    <location>
        <begin position="12"/>
        <end position="31"/>
    </location>
</feature>
<evidence type="ECO:0000259" key="2">
    <source>
        <dbReference type="Pfam" id="PF01582"/>
    </source>
</evidence>
<dbReference type="Proteomes" id="UP000649617">
    <property type="component" value="Unassembled WGS sequence"/>
</dbReference>
<proteinExistence type="predicted"/>
<organism evidence="3 4">
    <name type="scientific">Symbiodinium pilosum</name>
    <name type="common">Dinoflagellate</name>
    <dbReference type="NCBI Taxonomy" id="2952"/>
    <lineage>
        <taxon>Eukaryota</taxon>
        <taxon>Sar</taxon>
        <taxon>Alveolata</taxon>
        <taxon>Dinophyceae</taxon>
        <taxon>Suessiales</taxon>
        <taxon>Symbiodiniaceae</taxon>
        <taxon>Symbiodinium</taxon>
    </lineage>
</organism>
<feature type="transmembrane region" description="Helical" evidence="1">
    <location>
        <begin position="148"/>
        <end position="169"/>
    </location>
</feature>
<sequence length="378" mass="43873">MPDGWLLPRTAWWTVFGHASGIFMLLFWQHLRELWQPRLSFLDRLCIPQNDLETKSQCIYGLASFLNKSDDLIVLWSPQYFSRLWCTYEIACFLMRRKEAHRIKFLPVQISIIWLLTYVSVATTWLSFLLGQRYGSDAFNWNHTSGKINLALLILLQIGILYPPLFYLLNQMLHDMAQLPGQLQDFDIRTAQCFCCSNNHLHPSNGAQIQCDRQLIYGVLQMWSGHAQAEIGNEEQIQRAFKRHLDKHLRPSVEQAFTHSGMLMRPLISAAAMGSFPFMYDFIAYEGRRVVLLWPRESPIRNFGLALYMLFWMPVFLRCLLLLGKASIRWWSLPCCRHVVVACQALAMFLISVAFIMAYMVSIAVTPGKWKSPEHALC</sequence>
<protein>
    <recommendedName>
        <fullName evidence="2">TIR domain-containing protein</fullName>
    </recommendedName>
</protein>
<feature type="non-terminal residue" evidence="3">
    <location>
        <position position="378"/>
    </location>
</feature>
<gene>
    <name evidence="3" type="ORF">SPIL2461_LOCUS1728</name>
</gene>
<feature type="domain" description="TIR" evidence="2">
    <location>
        <begin position="44"/>
        <end position="111"/>
    </location>
</feature>
<dbReference type="InterPro" id="IPR035897">
    <property type="entry name" value="Toll_tir_struct_dom_sf"/>
</dbReference>
<dbReference type="SUPFAM" id="SSF52200">
    <property type="entry name" value="Toll/Interleukin receptor TIR domain"/>
    <property type="match status" value="1"/>
</dbReference>
<keyword evidence="1" id="KW-1133">Transmembrane helix</keyword>
<dbReference type="AlphaFoldDB" id="A0A812JC20"/>
<dbReference type="OrthoDB" id="443105at2759"/>
<keyword evidence="1" id="KW-0472">Membrane</keyword>
<keyword evidence="4" id="KW-1185">Reference proteome</keyword>
<feature type="transmembrane region" description="Helical" evidence="1">
    <location>
        <begin position="305"/>
        <end position="324"/>
    </location>
</feature>
<evidence type="ECO:0000313" key="4">
    <source>
        <dbReference type="Proteomes" id="UP000649617"/>
    </source>
</evidence>
<dbReference type="EMBL" id="CAJNIZ010001758">
    <property type="protein sequence ID" value="CAE7198766.1"/>
    <property type="molecule type" value="Genomic_DNA"/>
</dbReference>
<name>A0A812JC20_SYMPI</name>
<comment type="caution">
    <text evidence="3">The sequence shown here is derived from an EMBL/GenBank/DDBJ whole genome shotgun (WGS) entry which is preliminary data.</text>
</comment>
<reference evidence="3" key="1">
    <citation type="submission" date="2021-02" db="EMBL/GenBank/DDBJ databases">
        <authorList>
            <person name="Dougan E. K."/>
            <person name="Rhodes N."/>
            <person name="Thang M."/>
            <person name="Chan C."/>
        </authorList>
    </citation>
    <scope>NUCLEOTIDE SEQUENCE</scope>
</reference>